<accession>C4FP94</accession>
<dbReference type="Pfam" id="PF20765">
    <property type="entry name" value="Phage_tail_terminator_8"/>
    <property type="match status" value="1"/>
</dbReference>
<evidence type="ECO:0000313" key="2">
    <source>
        <dbReference type="Proteomes" id="UP000003529"/>
    </source>
</evidence>
<gene>
    <name evidence="1" type="ORF">VEIDISOL_00718</name>
</gene>
<organism evidence="1 2">
    <name type="scientific">Veillonella dispar ATCC 17748</name>
    <dbReference type="NCBI Taxonomy" id="546273"/>
    <lineage>
        <taxon>Bacteria</taxon>
        <taxon>Bacillati</taxon>
        <taxon>Bacillota</taxon>
        <taxon>Negativicutes</taxon>
        <taxon>Veillonellales</taxon>
        <taxon>Veillonellaceae</taxon>
        <taxon>Veillonella</taxon>
    </lineage>
</organism>
<dbReference type="Proteomes" id="UP000003529">
    <property type="component" value="Unassembled WGS sequence"/>
</dbReference>
<dbReference type="OrthoDB" id="2063617at2"/>
<evidence type="ECO:0000313" key="1">
    <source>
        <dbReference type="EMBL" id="EEP65914.1"/>
    </source>
</evidence>
<protein>
    <recommendedName>
        <fullName evidence="3">Phage protein</fullName>
    </recommendedName>
</protein>
<proteinExistence type="predicted"/>
<reference evidence="1" key="1">
    <citation type="submission" date="2009-04" db="EMBL/GenBank/DDBJ databases">
        <authorList>
            <person name="Weinstock G."/>
            <person name="Sodergren E."/>
            <person name="Clifton S."/>
            <person name="Fulton L."/>
            <person name="Fulton B."/>
            <person name="Courtney L."/>
            <person name="Fronick C."/>
            <person name="Harrison M."/>
            <person name="Strong C."/>
            <person name="Farmer C."/>
            <person name="Delahaunty K."/>
            <person name="Markovic C."/>
            <person name="Hall O."/>
            <person name="Minx P."/>
            <person name="Tomlinson C."/>
            <person name="Mitreva M."/>
            <person name="Nelson J."/>
            <person name="Hou S."/>
            <person name="Wollam A."/>
            <person name="Pepin K.H."/>
            <person name="Johnson M."/>
            <person name="Bhonagiri V."/>
            <person name="Nash W.E."/>
            <person name="Warren W."/>
            <person name="Chinwalla A."/>
            <person name="Mardis E.R."/>
            <person name="Wilson R.K."/>
        </authorList>
    </citation>
    <scope>NUCLEOTIDE SEQUENCE [LARGE SCALE GENOMIC DNA]</scope>
    <source>
        <strain evidence="1">ATCC 17748</strain>
    </source>
</reference>
<comment type="caution">
    <text evidence="1">The sequence shown here is derived from an EMBL/GenBank/DDBJ whole genome shotgun (WGS) entry which is preliminary data.</text>
</comment>
<dbReference type="InterPro" id="IPR049254">
    <property type="entry name" value="Phage_tail_terminator"/>
</dbReference>
<keyword evidence="2" id="KW-1185">Reference proteome</keyword>
<dbReference type="AlphaFoldDB" id="C4FP94"/>
<evidence type="ECO:0008006" key="3">
    <source>
        <dbReference type="Google" id="ProtNLM"/>
    </source>
</evidence>
<sequence length="145" mass="16635">MVDSDVLTAVSKAVHTALNVPIYLEFKENNMTFPCAYIKLIEPSMGRHVGDLYNTSLDLDIMYYANNLDVVTDTRKLIDIPSVLYLLLEFVQVGERTIMGTGMKYKISDGVLHFFVTYENILRKVAKPVERMKHMELTERVKDGR</sequence>
<name>C4FP94_9FIRM</name>
<dbReference type="EMBL" id="ACIK02000007">
    <property type="protein sequence ID" value="EEP65914.1"/>
    <property type="molecule type" value="Genomic_DNA"/>
</dbReference>
<dbReference type="RefSeq" id="WP_005385912.1">
    <property type="nucleotide sequence ID" value="NZ_GG667604.1"/>
</dbReference>
<dbReference type="HOGENOM" id="CLU_136731_0_0_9"/>